<protein>
    <submittedName>
        <fullName evidence="1">Uncharacterized protein</fullName>
    </submittedName>
</protein>
<organism evidence="1">
    <name type="scientific">Myoviridae sp. ct3Pt8</name>
    <dbReference type="NCBI Taxonomy" id="2826608"/>
    <lineage>
        <taxon>Viruses</taxon>
        <taxon>Duplodnaviria</taxon>
        <taxon>Heunggongvirae</taxon>
        <taxon>Uroviricota</taxon>
        <taxon>Caudoviricetes</taxon>
    </lineage>
</organism>
<accession>A0A8S5MMV6</accession>
<sequence>MPSIRAGRHQRNNPITHRALFTTGSYLCVISLRPKT</sequence>
<evidence type="ECO:0000313" key="1">
    <source>
        <dbReference type="EMBL" id="DAD83383.1"/>
    </source>
</evidence>
<name>A0A8S5MMV6_9CAUD</name>
<proteinExistence type="predicted"/>
<dbReference type="EMBL" id="BK014935">
    <property type="protein sequence ID" value="DAD83383.1"/>
    <property type="molecule type" value="Genomic_DNA"/>
</dbReference>
<reference evidence="1" key="1">
    <citation type="journal article" date="2021" name="Proc. Natl. Acad. Sci. U.S.A.">
        <title>A Catalog of Tens of Thousands of Viruses from Human Metagenomes Reveals Hidden Associations with Chronic Diseases.</title>
        <authorList>
            <person name="Tisza M.J."/>
            <person name="Buck C.B."/>
        </authorList>
    </citation>
    <scope>NUCLEOTIDE SEQUENCE</scope>
    <source>
        <strain evidence="1">Ct3Pt8</strain>
    </source>
</reference>